<keyword evidence="4" id="KW-1185">Reference proteome</keyword>
<dbReference type="EMBL" id="JAZHPZ010000011">
    <property type="protein sequence ID" value="MEF2967921.1"/>
    <property type="molecule type" value="Genomic_DNA"/>
</dbReference>
<accession>A0ABU7VXF8</accession>
<name>A0ABU7VXF8_9BACL</name>
<dbReference type="InterPro" id="IPR043759">
    <property type="entry name" value="DUF5704"/>
</dbReference>
<dbReference type="Proteomes" id="UP001306950">
    <property type="component" value="Unassembled WGS sequence"/>
</dbReference>
<sequence length="845" mass="94922">MWYFSKFFVDFDSYTYIYKDKLLRATFSTGVGEPEEPGGGDPGGGSGSCSIKVSSPSQTSVSAHAAMDPLATGVIQADERDNEQFDVLDGIPTSESLYVNVFGLNYLYQHEWGNMTGEVTYTVPVTKEYILKWTVPGRPSTGPDDPGTPDEPKEKRKTVRENIEVTRSYSYWQINNLEAYKVTKTEVSNYALPGEQVTITPSGYTPPTLTSDNSTNVNDHVEPARCEALDLGSETVSGGSSEPSLPNYRSEFESEAESSVGENRVKNDYVVFNGETIMSNGWVNETTPLPRTIPSPATMGRNVLYGHDYKISSTKVNKKDTATTGKIYYSLIPGNINGGSDKNFNVNGLNTVTVHTPTVIYADASDDREHNQKTEPDYNRRALILDRSFQIFMPTSGQHRNILGYGDRDYAKYIKEKQVRFPFDVYTEDKETYYFANTWITIPVHEEETTFYLPVWVDEGYYDVEFRTFAENAPSGATNQTHANTNLSHHIAYDTVPVDVIGRVYDFRVTDIADYNWETVFRTVTGSAEPTGASYWTGLNGIDGRPRGNSPLFTLPIRPGSHPLYKNAVLKTGYHFKFDLKTKGNMFGPGDSIRITPSFYFVSAKDGSRTKVDLYYQAGNRSYVKIGSSRDEVKRYVILNDRLRNVPLEELTDTALYKYDHDYTFDQVAGIGRTQFVRTYVQKMTRQKTPVGSLSLMELNARIRTLIGPKYDIPSGVNTARANAAVQKWYGEYSLPADLYAVKAGSNVAEYGRTHNGLSDKSDIFLKDGFIVVNFNIETIRNGNTGSPYLQYIEAPLVNQWVDMEGYARQVTDPYGRKLSLMDGDVVFYEADRSSRDDFRPMVTH</sequence>
<dbReference type="Pfam" id="PF18964">
    <property type="entry name" value="DUF5704"/>
    <property type="match status" value="1"/>
</dbReference>
<evidence type="ECO:0000256" key="1">
    <source>
        <dbReference type="SAM" id="MobiDB-lite"/>
    </source>
</evidence>
<feature type="region of interest" description="Disordered" evidence="1">
    <location>
        <begin position="134"/>
        <end position="159"/>
    </location>
</feature>
<dbReference type="RefSeq" id="WP_331848134.1">
    <property type="nucleotide sequence ID" value="NZ_JAZHPZ010000011.1"/>
</dbReference>
<gene>
    <name evidence="3" type="ORF">V3851_18995</name>
</gene>
<protein>
    <submittedName>
        <fullName evidence="3">DUF5704 domain-containing protein</fullName>
    </submittedName>
</protein>
<feature type="compositionally biased region" description="Low complexity" evidence="1">
    <location>
        <begin position="136"/>
        <end position="145"/>
    </location>
</feature>
<feature type="domain" description="DUF5704" evidence="2">
    <location>
        <begin position="85"/>
        <end position="268"/>
    </location>
</feature>
<reference evidence="3 4" key="1">
    <citation type="submission" date="2024-02" db="EMBL/GenBank/DDBJ databases">
        <title>A nitrogen-fixing paenibacillus bacterium.</title>
        <authorList>
            <person name="Zhang W.L."/>
            <person name="Chen S.F."/>
        </authorList>
    </citation>
    <scope>NUCLEOTIDE SEQUENCE [LARGE SCALE GENOMIC DNA]</scope>
    <source>
        <strain evidence="3 4">M1</strain>
    </source>
</reference>
<evidence type="ECO:0000259" key="2">
    <source>
        <dbReference type="Pfam" id="PF18964"/>
    </source>
</evidence>
<feature type="region of interest" description="Disordered" evidence="1">
    <location>
        <begin position="32"/>
        <end position="55"/>
    </location>
</feature>
<feature type="compositionally biased region" description="Basic and acidic residues" evidence="1">
    <location>
        <begin position="150"/>
        <end position="159"/>
    </location>
</feature>
<evidence type="ECO:0000313" key="4">
    <source>
        <dbReference type="Proteomes" id="UP001306950"/>
    </source>
</evidence>
<organism evidence="3 4">
    <name type="scientific">Paenibacillus haidiansis</name>
    <dbReference type="NCBI Taxonomy" id="1574488"/>
    <lineage>
        <taxon>Bacteria</taxon>
        <taxon>Bacillati</taxon>
        <taxon>Bacillota</taxon>
        <taxon>Bacilli</taxon>
        <taxon>Bacillales</taxon>
        <taxon>Paenibacillaceae</taxon>
        <taxon>Paenibacillus</taxon>
    </lineage>
</organism>
<evidence type="ECO:0000313" key="3">
    <source>
        <dbReference type="EMBL" id="MEF2967921.1"/>
    </source>
</evidence>
<comment type="caution">
    <text evidence="3">The sequence shown here is derived from an EMBL/GenBank/DDBJ whole genome shotgun (WGS) entry which is preliminary data.</text>
</comment>
<proteinExistence type="predicted"/>